<keyword evidence="3" id="KW-1185">Reference proteome</keyword>
<sequence>MAETDPSSKSTADLVKRQTELAVRLGKLGKEVTKCSTELEAITKELEQRVANDSELDEQAAEAPAASAATEEKKAAAGAKDKDKRDLAYYTSTKTTNTQLREAANKERQEKINKPRPAVREFKHW</sequence>
<feature type="compositionally biased region" description="Polar residues" evidence="1">
    <location>
        <begin position="90"/>
        <end position="100"/>
    </location>
</feature>
<dbReference type="RefSeq" id="XP_004353113.1">
    <property type="nucleotide sequence ID" value="XM_004353061.1"/>
</dbReference>
<evidence type="ECO:0000256" key="1">
    <source>
        <dbReference type="SAM" id="MobiDB-lite"/>
    </source>
</evidence>
<feature type="region of interest" description="Disordered" evidence="1">
    <location>
        <begin position="52"/>
        <end position="125"/>
    </location>
</feature>
<dbReference type="VEuPathDB" id="AmoebaDB:ACA1_072070"/>
<feature type="compositionally biased region" description="Basic and acidic residues" evidence="1">
    <location>
        <begin position="103"/>
        <end position="125"/>
    </location>
</feature>
<dbReference type="AlphaFoldDB" id="L8HEL7"/>
<dbReference type="Proteomes" id="UP000011083">
    <property type="component" value="Unassembled WGS sequence"/>
</dbReference>
<organism evidence="2 3">
    <name type="scientific">Acanthamoeba castellanii (strain ATCC 30010 / Neff)</name>
    <dbReference type="NCBI Taxonomy" id="1257118"/>
    <lineage>
        <taxon>Eukaryota</taxon>
        <taxon>Amoebozoa</taxon>
        <taxon>Discosea</taxon>
        <taxon>Longamoebia</taxon>
        <taxon>Centramoebida</taxon>
        <taxon>Acanthamoebidae</taxon>
        <taxon>Acanthamoeba</taxon>
    </lineage>
</organism>
<dbReference type="EMBL" id="KB007857">
    <property type="protein sequence ID" value="ELR23585.1"/>
    <property type="molecule type" value="Genomic_DNA"/>
</dbReference>
<feature type="compositionally biased region" description="Basic and acidic residues" evidence="1">
    <location>
        <begin position="70"/>
        <end position="87"/>
    </location>
</feature>
<gene>
    <name evidence="2" type="ORF">ACA1_072070</name>
</gene>
<evidence type="ECO:0000313" key="2">
    <source>
        <dbReference type="EMBL" id="ELR23585.1"/>
    </source>
</evidence>
<evidence type="ECO:0000313" key="3">
    <source>
        <dbReference type="Proteomes" id="UP000011083"/>
    </source>
</evidence>
<protein>
    <submittedName>
        <fullName evidence="2">Uncharacterized protein</fullName>
    </submittedName>
</protein>
<proteinExistence type="predicted"/>
<reference evidence="2 3" key="1">
    <citation type="journal article" date="2013" name="Genome Biol.">
        <title>Genome of Acanthamoeba castellanii highlights extensive lateral gene transfer and early evolution of tyrosine kinase signaling.</title>
        <authorList>
            <person name="Clarke M."/>
            <person name="Lohan A.J."/>
            <person name="Liu B."/>
            <person name="Lagkouvardos I."/>
            <person name="Roy S."/>
            <person name="Zafar N."/>
            <person name="Bertelli C."/>
            <person name="Schilde C."/>
            <person name="Kianianmomeni A."/>
            <person name="Burglin T.R."/>
            <person name="Frech C."/>
            <person name="Turcotte B."/>
            <person name="Kopec K.O."/>
            <person name="Synnott J.M."/>
            <person name="Choo C."/>
            <person name="Paponov I."/>
            <person name="Finkler A."/>
            <person name="Soon Heng Tan C."/>
            <person name="Hutchins A.P."/>
            <person name="Weinmeier T."/>
            <person name="Rattei T."/>
            <person name="Chu J.S."/>
            <person name="Gimenez G."/>
            <person name="Irimia M."/>
            <person name="Rigden D.J."/>
            <person name="Fitzpatrick D.A."/>
            <person name="Lorenzo-Morales J."/>
            <person name="Bateman A."/>
            <person name="Chiu C.H."/>
            <person name="Tang P."/>
            <person name="Hegemann P."/>
            <person name="Fromm H."/>
            <person name="Raoult D."/>
            <person name="Greub G."/>
            <person name="Miranda-Saavedra D."/>
            <person name="Chen N."/>
            <person name="Nash P."/>
            <person name="Ginger M.L."/>
            <person name="Horn M."/>
            <person name="Schaap P."/>
            <person name="Caler L."/>
            <person name="Loftus B."/>
        </authorList>
    </citation>
    <scope>NUCLEOTIDE SEQUENCE [LARGE SCALE GENOMIC DNA]</scope>
    <source>
        <strain evidence="2 3">Neff</strain>
    </source>
</reference>
<name>L8HEL7_ACACF</name>
<dbReference type="GeneID" id="14924566"/>
<dbReference type="KEGG" id="acan:ACA1_072070"/>
<accession>L8HEL7</accession>